<reference evidence="3" key="1">
    <citation type="submission" date="2017-05" db="UniProtKB">
        <authorList>
            <consortium name="EnsemblMetazoa"/>
        </authorList>
    </citation>
    <scope>IDENTIFICATION</scope>
</reference>
<keyword evidence="2" id="KW-0812">Transmembrane</keyword>
<dbReference type="GO" id="GO:0015833">
    <property type="term" value="P:peptide transport"/>
    <property type="evidence" value="ECO:0007669"/>
    <property type="project" value="UniProtKB-KW"/>
</dbReference>
<feature type="transmembrane region" description="Helical" evidence="2">
    <location>
        <begin position="12"/>
        <end position="32"/>
    </location>
</feature>
<feature type="transmembrane region" description="Helical" evidence="2">
    <location>
        <begin position="361"/>
        <end position="386"/>
    </location>
</feature>
<dbReference type="InterPro" id="IPR036259">
    <property type="entry name" value="MFS_trans_sf"/>
</dbReference>
<accession>A0A1X7VLB2</accession>
<feature type="transmembrane region" description="Helical" evidence="2">
    <location>
        <begin position="331"/>
        <end position="349"/>
    </location>
</feature>
<keyword evidence="2" id="KW-1133">Transmembrane helix</keyword>
<feature type="transmembrane region" description="Helical" evidence="2">
    <location>
        <begin position="294"/>
        <end position="311"/>
    </location>
</feature>
<sequence>MSTGYPLLIFKTLYYVLLVIVGGVRVNLLPFNIDQLIGSSSDELTAIIHWHNVGPLLSIFIGISTNSSILQYLFCLGSVIVCVAAVLVSDGLFNHFLDTIPVNTVNPVKLIVRVLCYARKHKYPENRSALTYWEEEAPSRLDLGKNKYGGPFTEEEVEDVKTVLRLLPLVFIFGLSGAFYGLYTINMRSMINYGCSEAAQIFWLGKIIVCIAAVLISHGLFNHYLETIPVNTVNPVKLIVRVLCYARKHKYPENRSALTYWEEEAPSRLDLGKDKYGGPFTEEEVEDVKTALRLLPLVFIFGLLGAIYGLYTSNMSAKVYGCSEGGGEALPIAYIFLLIFMLLISRQSYFRKYIPSMLKRIGMGLTLIVLVNILYTGLAIIGNYQFGEMLHCLTVYDILPKPQKWVYFDEVIMAIFWYINNVVAVEFMLAQCPKSMRGTMIGLWFCLRILRSDLNFIIFLPFLQYIGPSFPLGRGFYFFLTLSVLSFLVLLLFIFLAKRYKLRVREVEIPISRIAEDHIIRYIEQDEEHRINYSSSSSDNEEV</sequence>
<feature type="transmembrane region" description="Helical" evidence="2">
    <location>
        <begin position="475"/>
        <end position="496"/>
    </location>
</feature>
<evidence type="ECO:0000313" key="3">
    <source>
        <dbReference type="EnsemblMetazoa" id="Aqu2.1.41176_001"/>
    </source>
</evidence>
<feature type="transmembrane region" description="Helical" evidence="2">
    <location>
        <begin position="69"/>
        <end position="88"/>
    </location>
</feature>
<dbReference type="EnsemblMetazoa" id="Aqu2.1.41176_001">
    <property type="protein sequence ID" value="Aqu2.1.41176_001"/>
    <property type="gene ID" value="Aqu2.1.41176"/>
</dbReference>
<dbReference type="AlphaFoldDB" id="A0A1X7VLB2"/>
<name>A0A1X7VLB2_AMPQE</name>
<keyword evidence="1" id="KW-0653">Protein transport</keyword>
<protein>
    <submittedName>
        <fullName evidence="3">Uncharacterized protein</fullName>
    </submittedName>
</protein>
<feature type="transmembrane region" description="Helical" evidence="2">
    <location>
        <begin position="441"/>
        <end position="463"/>
    </location>
</feature>
<dbReference type="Gene3D" id="1.20.1250.20">
    <property type="entry name" value="MFS general substrate transporter like domains"/>
    <property type="match status" value="2"/>
</dbReference>
<evidence type="ECO:0000256" key="1">
    <source>
        <dbReference type="ARBA" id="ARBA00022856"/>
    </source>
</evidence>
<feature type="transmembrane region" description="Helical" evidence="2">
    <location>
        <begin position="163"/>
        <end position="183"/>
    </location>
</feature>
<keyword evidence="1" id="KW-0571">Peptide transport</keyword>
<feature type="transmembrane region" description="Helical" evidence="2">
    <location>
        <begin position="203"/>
        <end position="221"/>
    </location>
</feature>
<dbReference type="PANTHER" id="PTHR11654">
    <property type="entry name" value="OLIGOPEPTIDE TRANSPORTER-RELATED"/>
    <property type="match status" value="1"/>
</dbReference>
<feature type="transmembrane region" description="Helical" evidence="2">
    <location>
        <begin position="406"/>
        <end position="429"/>
    </location>
</feature>
<dbReference type="InParanoid" id="A0A1X7VLB2"/>
<keyword evidence="1" id="KW-0813">Transport</keyword>
<organism evidence="3">
    <name type="scientific">Amphimedon queenslandica</name>
    <name type="common">Sponge</name>
    <dbReference type="NCBI Taxonomy" id="400682"/>
    <lineage>
        <taxon>Eukaryota</taxon>
        <taxon>Metazoa</taxon>
        <taxon>Porifera</taxon>
        <taxon>Demospongiae</taxon>
        <taxon>Heteroscleromorpha</taxon>
        <taxon>Haplosclerida</taxon>
        <taxon>Niphatidae</taxon>
        <taxon>Amphimedon</taxon>
    </lineage>
</organism>
<evidence type="ECO:0000256" key="2">
    <source>
        <dbReference type="SAM" id="Phobius"/>
    </source>
</evidence>
<proteinExistence type="predicted"/>
<dbReference type="OrthoDB" id="8904098at2759"/>
<keyword evidence="2" id="KW-0472">Membrane</keyword>